<dbReference type="RefSeq" id="WP_281389207.1">
    <property type="nucleotide sequence ID" value="NZ_AP023321.1"/>
</dbReference>
<dbReference type="PROSITE" id="PS50943">
    <property type="entry name" value="HTH_CROC1"/>
    <property type="match status" value="1"/>
</dbReference>
<dbReference type="InterPro" id="IPR010982">
    <property type="entry name" value="Lambda_DNA-bd_dom_sf"/>
</dbReference>
<dbReference type="Proteomes" id="UP000593890">
    <property type="component" value="Chromosome"/>
</dbReference>
<protein>
    <submittedName>
        <fullName evidence="2">Transcriptional regulator</fullName>
    </submittedName>
</protein>
<reference evidence="3" key="1">
    <citation type="submission" date="2020-07" db="EMBL/GenBank/DDBJ databases">
        <title>Complete genome sequencing of Clostridia bacterium strain 12CBH8.</title>
        <authorList>
            <person name="Sakamoto M."/>
            <person name="Murakami T."/>
            <person name="Mori H."/>
        </authorList>
    </citation>
    <scope>NUCLEOTIDE SEQUENCE [LARGE SCALE GENOMIC DNA]</scope>
    <source>
        <strain evidence="3">12CBH8</strain>
    </source>
</reference>
<name>A0A7I8CZR0_9FIRM</name>
<dbReference type="SUPFAM" id="SSF47413">
    <property type="entry name" value="lambda repressor-like DNA-binding domains"/>
    <property type="match status" value="1"/>
</dbReference>
<dbReference type="Gene3D" id="1.10.260.40">
    <property type="entry name" value="lambda repressor-like DNA-binding domains"/>
    <property type="match status" value="1"/>
</dbReference>
<dbReference type="KEGG" id="sman:C12CBH8_06160"/>
<dbReference type="SMART" id="SM00530">
    <property type="entry name" value="HTH_XRE"/>
    <property type="match status" value="1"/>
</dbReference>
<evidence type="ECO:0000313" key="3">
    <source>
        <dbReference type="Proteomes" id="UP000593890"/>
    </source>
</evidence>
<organism evidence="2 3">
    <name type="scientific">Solibaculum mannosilyticum</name>
    <dbReference type="NCBI Taxonomy" id="2780922"/>
    <lineage>
        <taxon>Bacteria</taxon>
        <taxon>Bacillati</taxon>
        <taxon>Bacillota</taxon>
        <taxon>Clostridia</taxon>
        <taxon>Eubacteriales</taxon>
        <taxon>Oscillospiraceae</taxon>
        <taxon>Solibaculum</taxon>
    </lineage>
</organism>
<gene>
    <name evidence="2" type="ORF">C12CBH8_06160</name>
</gene>
<keyword evidence="3" id="KW-1185">Reference proteome</keyword>
<dbReference type="CDD" id="cd00093">
    <property type="entry name" value="HTH_XRE"/>
    <property type="match status" value="1"/>
</dbReference>
<dbReference type="Pfam" id="PF12844">
    <property type="entry name" value="HTH_19"/>
    <property type="match status" value="1"/>
</dbReference>
<dbReference type="InterPro" id="IPR001387">
    <property type="entry name" value="Cro/C1-type_HTH"/>
</dbReference>
<proteinExistence type="predicted"/>
<dbReference type="EMBL" id="AP023321">
    <property type="protein sequence ID" value="BCI59977.1"/>
    <property type="molecule type" value="Genomic_DNA"/>
</dbReference>
<sequence>MDERHIEENDIVVQEFCDFIRNRITELRMKKNVSENRMSLELGNGRSYINSIVSGRALPGMEQFLQICTYLDVTPEEFFNPNLHDPSLIKETSGMMGELDREELLGIQEIIRLLLKHKD</sequence>
<dbReference type="GO" id="GO:0003677">
    <property type="term" value="F:DNA binding"/>
    <property type="evidence" value="ECO:0007669"/>
    <property type="project" value="InterPro"/>
</dbReference>
<dbReference type="AlphaFoldDB" id="A0A7I8CZR0"/>
<evidence type="ECO:0000313" key="2">
    <source>
        <dbReference type="EMBL" id="BCI59977.1"/>
    </source>
</evidence>
<evidence type="ECO:0000259" key="1">
    <source>
        <dbReference type="PROSITE" id="PS50943"/>
    </source>
</evidence>
<feature type="domain" description="HTH cro/C1-type" evidence="1">
    <location>
        <begin position="24"/>
        <end position="78"/>
    </location>
</feature>
<accession>A0A7I8CZR0</accession>